<keyword evidence="2" id="KW-1185">Reference proteome</keyword>
<sequence>MKTQKSCSPATQIVTRNPSRVLSVLDRWRIETDVEIMLIMVLIRAGRPYPFKRDCAKTFVADADVTIRHSSLYADAGVSVSG</sequence>
<proteinExistence type="predicted"/>
<protein>
    <submittedName>
        <fullName evidence="1">Uncharacterized protein</fullName>
    </submittedName>
</protein>
<dbReference type="AlphaFoldDB" id="A0AAF1A2P1"/>
<gene>
    <name evidence="1" type="ORF">MTR67_052173</name>
</gene>
<evidence type="ECO:0000313" key="2">
    <source>
        <dbReference type="Proteomes" id="UP001234989"/>
    </source>
</evidence>
<accession>A0AAF1A2P1</accession>
<dbReference type="Proteomes" id="UP001234989">
    <property type="component" value="Chromosome 12"/>
</dbReference>
<reference evidence="1" key="1">
    <citation type="submission" date="2023-08" db="EMBL/GenBank/DDBJ databases">
        <title>A de novo genome assembly of Solanum verrucosum Schlechtendal, a Mexican diploid species geographically isolated from the other diploid A-genome species in potato relatives.</title>
        <authorList>
            <person name="Hosaka K."/>
        </authorList>
    </citation>
    <scope>NUCLEOTIDE SEQUENCE</scope>
    <source>
        <tissue evidence="1">Young leaves</tissue>
    </source>
</reference>
<name>A0AAF1A2P1_SOLVR</name>
<evidence type="ECO:0000313" key="1">
    <source>
        <dbReference type="EMBL" id="WMV58788.1"/>
    </source>
</evidence>
<dbReference type="EMBL" id="CP133623">
    <property type="protein sequence ID" value="WMV58788.1"/>
    <property type="molecule type" value="Genomic_DNA"/>
</dbReference>
<organism evidence="1 2">
    <name type="scientific">Solanum verrucosum</name>
    <dbReference type="NCBI Taxonomy" id="315347"/>
    <lineage>
        <taxon>Eukaryota</taxon>
        <taxon>Viridiplantae</taxon>
        <taxon>Streptophyta</taxon>
        <taxon>Embryophyta</taxon>
        <taxon>Tracheophyta</taxon>
        <taxon>Spermatophyta</taxon>
        <taxon>Magnoliopsida</taxon>
        <taxon>eudicotyledons</taxon>
        <taxon>Gunneridae</taxon>
        <taxon>Pentapetalae</taxon>
        <taxon>asterids</taxon>
        <taxon>lamiids</taxon>
        <taxon>Solanales</taxon>
        <taxon>Solanaceae</taxon>
        <taxon>Solanoideae</taxon>
        <taxon>Solaneae</taxon>
        <taxon>Solanum</taxon>
    </lineage>
</organism>